<evidence type="ECO:0000313" key="3">
    <source>
        <dbReference type="Proteomes" id="UP001549036"/>
    </source>
</evidence>
<accession>A0ABV2I349</accession>
<comment type="caution">
    <text evidence="2">The sequence shown here is derived from an EMBL/GenBank/DDBJ whole genome shotgun (WGS) entry which is preliminary data.</text>
</comment>
<feature type="region of interest" description="Disordered" evidence="1">
    <location>
        <begin position="1"/>
        <end position="53"/>
    </location>
</feature>
<sequence length="85" mass="9369">MFIDGRGSAYGDREAENEHGGHINDEPQAGGSGGTWEGDDEYPLGRTEGHRAKTEVPLRLNADFRGAFLCLVAEKSRSSNMRRFN</sequence>
<reference evidence="2 3" key="1">
    <citation type="submission" date="2024-06" db="EMBL/GenBank/DDBJ databases">
        <title>Genomic Encyclopedia of Type Strains, Phase IV (KMG-IV): sequencing the most valuable type-strain genomes for metagenomic binning, comparative biology and taxonomic classification.</title>
        <authorList>
            <person name="Goeker M."/>
        </authorList>
    </citation>
    <scope>NUCLEOTIDE SEQUENCE [LARGE SCALE GENOMIC DNA]</scope>
    <source>
        <strain evidence="2 3">DSM 29846</strain>
    </source>
</reference>
<evidence type="ECO:0000313" key="2">
    <source>
        <dbReference type="EMBL" id="MET3597181.1"/>
    </source>
</evidence>
<dbReference type="Proteomes" id="UP001549036">
    <property type="component" value="Unassembled WGS sequence"/>
</dbReference>
<proteinExistence type="predicted"/>
<organism evidence="2 3">
    <name type="scientific">Mesorhizobium shonense</name>
    <dbReference type="NCBI Taxonomy" id="1209948"/>
    <lineage>
        <taxon>Bacteria</taxon>
        <taxon>Pseudomonadati</taxon>
        <taxon>Pseudomonadota</taxon>
        <taxon>Alphaproteobacteria</taxon>
        <taxon>Hyphomicrobiales</taxon>
        <taxon>Phyllobacteriaceae</taxon>
        <taxon>Mesorhizobium</taxon>
    </lineage>
</organism>
<dbReference type="EMBL" id="JBEPLM010000020">
    <property type="protein sequence ID" value="MET3597181.1"/>
    <property type="molecule type" value="Genomic_DNA"/>
</dbReference>
<feature type="compositionally biased region" description="Basic and acidic residues" evidence="1">
    <location>
        <begin position="11"/>
        <end position="25"/>
    </location>
</feature>
<keyword evidence="3" id="KW-1185">Reference proteome</keyword>
<protein>
    <submittedName>
        <fullName evidence="2">Uncharacterized protein</fullName>
    </submittedName>
</protein>
<name>A0ABV2I349_9HYPH</name>
<evidence type="ECO:0000256" key="1">
    <source>
        <dbReference type="SAM" id="MobiDB-lite"/>
    </source>
</evidence>
<gene>
    <name evidence="2" type="ORF">ABID26_006605</name>
</gene>